<dbReference type="InterPro" id="IPR023214">
    <property type="entry name" value="HAD_sf"/>
</dbReference>
<dbReference type="SFLD" id="SFLDS00003">
    <property type="entry name" value="Haloacid_Dehalogenase"/>
    <property type="match status" value="1"/>
</dbReference>
<evidence type="ECO:0000313" key="2">
    <source>
        <dbReference type="EMBL" id="WXB18144.1"/>
    </source>
</evidence>
<dbReference type="RefSeq" id="WP_394827786.1">
    <property type="nucleotide sequence ID" value="NZ_CP089984.1"/>
</dbReference>
<dbReference type="Proteomes" id="UP001370348">
    <property type="component" value="Chromosome"/>
</dbReference>
<evidence type="ECO:0000256" key="1">
    <source>
        <dbReference type="ARBA" id="ARBA00009589"/>
    </source>
</evidence>
<dbReference type="Gene3D" id="1.10.40.40">
    <property type="entry name" value="Deoxyribonucleotidase, domain 2"/>
    <property type="match status" value="1"/>
</dbReference>
<dbReference type="InterPro" id="IPR036412">
    <property type="entry name" value="HAD-like_sf"/>
</dbReference>
<sequence length="201" mass="22418">MRIAVDMDDVLADTFGVQLDWLNREYGHALTPENMTGLDLLEWLPPAQVEHLVTMMQQGDIFADLPVMDHSQEVLRKLADANEIFIVTAAMEFPGSFGPKFRWLARHFPFIPPSRIVFCGDKSIVSVDTLIDDMPRNLAHLDGRGILFTAPHNAHLTGYRRATGWREVERLLVPESSALDAPPAAPALPALQELPELARTA</sequence>
<dbReference type="SFLD" id="SFLDG01146">
    <property type="entry name" value="C1.2.2"/>
    <property type="match status" value="1"/>
</dbReference>
<dbReference type="InterPro" id="IPR010708">
    <property type="entry name" value="5'(3')-deoxyribonucleotidase"/>
</dbReference>
<protein>
    <submittedName>
        <fullName evidence="2">Uncharacterized protein</fullName>
    </submittedName>
</protein>
<dbReference type="SFLD" id="SFLDG01126">
    <property type="entry name" value="C1.2:_Nucleotidase_Like"/>
    <property type="match status" value="1"/>
</dbReference>
<organism evidence="2 3">
    <name type="scientific">Pendulispora albinea</name>
    <dbReference type="NCBI Taxonomy" id="2741071"/>
    <lineage>
        <taxon>Bacteria</taxon>
        <taxon>Pseudomonadati</taxon>
        <taxon>Myxococcota</taxon>
        <taxon>Myxococcia</taxon>
        <taxon>Myxococcales</taxon>
        <taxon>Sorangiineae</taxon>
        <taxon>Pendulisporaceae</taxon>
        <taxon>Pendulispora</taxon>
    </lineage>
</organism>
<dbReference type="Gene3D" id="3.40.50.1000">
    <property type="entry name" value="HAD superfamily/HAD-like"/>
    <property type="match status" value="1"/>
</dbReference>
<name>A0ABZ2M4K1_9BACT</name>
<dbReference type="PANTHER" id="PTHR16504:SF4">
    <property type="entry name" value="5'(3')-DEOXYRIBONUCLEOTIDASE"/>
    <property type="match status" value="1"/>
</dbReference>
<proteinExistence type="inferred from homology"/>
<comment type="similarity">
    <text evidence="1">Belongs to the 5'(3')-deoxyribonucleotidase family.</text>
</comment>
<dbReference type="Pfam" id="PF06941">
    <property type="entry name" value="NT5C"/>
    <property type="match status" value="1"/>
</dbReference>
<evidence type="ECO:0000313" key="3">
    <source>
        <dbReference type="Proteomes" id="UP001370348"/>
    </source>
</evidence>
<dbReference type="PANTHER" id="PTHR16504">
    <property type="entry name" value="5'(3')-DEOXYRIBONUCLEOTIDASE"/>
    <property type="match status" value="1"/>
</dbReference>
<keyword evidence="3" id="KW-1185">Reference proteome</keyword>
<dbReference type="EMBL" id="CP089984">
    <property type="protein sequence ID" value="WXB18144.1"/>
    <property type="molecule type" value="Genomic_DNA"/>
</dbReference>
<reference evidence="2 3" key="1">
    <citation type="submission" date="2021-12" db="EMBL/GenBank/DDBJ databases">
        <title>Discovery of the Pendulisporaceae a myxobacterial family with distinct sporulation behavior and unique specialized metabolism.</title>
        <authorList>
            <person name="Garcia R."/>
            <person name="Popoff A."/>
            <person name="Bader C.D."/>
            <person name="Loehr J."/>
            <person name="Walesch S."/>
            <person name="Walt C."/>
            <person name="Boldt J."/>
            <person name="Bunk B."/>
            <person name="Haeckl F.J.F.P.J."/>
            <person name="Gunesch A.P."/>
            <person name="Birkelbach J."/>
            <person name="Nuebel U."/>
            <person name="Pietschmann T."/>
            <person name="Bach T."/>
            <person name="Mueller R."/>
        </authorList>
    </citation>
    <scope>NUCLEOTIDE SEQUENCE [LARGE SCALE GENOMIC DNA]</scope>
    <source>
        <strain evidence="2 3">MSr11954</strain>
    </source>
</reference>
<gene>
    <name evidence="2" type="ORF">LZC94_12890</name>
</gene>
<accession>A0ABZ2M4K1</accession>
<dbReference type="SUPFAM" id="SSF56784">
    <property type="entry name" value="HAD-like"/>
    <property type="match status" value="1"/>
</dbReference>